<evidence type="ECO:0000313" key="1">
    <source>
        <dbReference type="Proteomes" id="UP000887579"/>
    </source>
</evidence>
<name>A0AC34FMK9_9BILA</name>
<sequence>MNRVASMEGRLTAPPEIGGGCSHDSGSSRAYQKDESSGSGTSSPGRNSLDGDMNRQLLNILVTANKLVL</sequence>
<accession>A0AC34FMK9</accession>
<reference evidence="2" key="1">
    <citation type="submission" date="2022-11" db="UniProtKB">
        <authorList>
            <consortium name="WormBaseParasite"/>
        </authorList>
    </citation>
    <scope>IDENTIFICATION</scope>
</reference>
<protein>
    <submittedName>
        <fullName evidence="2">Dachshund</fullName>
    </submittedName>
</protein>
<dbReference type="Proteomes" id="UP000887579">
    <property type="component" value="Unplaced"/>
</dbReference>
<dbReference type="WBParaSite" id="ES5_v2.g18310.t1">
    <property type="protein sequence ID" value="ES5_v2.g18310.t1"/>
    <property type="gene ID" value="ES5_v2.g18310"/>
</dbReference>
<organism evidence="1 2">
    <name type="scientific">Panagrolaimus sp. ES5</name>
    <dbReference type="NCBI Taxonomy" id="591445"/>
    <lineage>
        <taxon>Eukaryota</taxon>
        <taxon>Metazoa</taxon>
        <taxon>Ecdysozoa</taxon>
        <taxon>Nematoda</taxon>
        <taxon>Chromadorea</taxon>
        <taxon>Rhabditida</taxon>
        <taxon>Tylenchina</taxon>
        <taxon>Panagrolaimomorpha</taxon>
        <taxon>Panagrolaimoidea</taxon>
        <taxon>Panagrolaimidae</taxon>
        <taxon>Panagrolaimus</taxon>
    </lineage>
</organism>
<proteinExistence type="predicted"/>
<evidence type="ECO:0000313" key="2">
    <source>
        <dbReference type="WBParaSite" id="ES5_v2.g18310.t1"/>
    </source>
</evidence>